<evidence type="ECO:0000313" key="2">
    <source>
        <dbReference type="EMBL" id="EUC38413.1"/>
    </source>
</evidence>
<accession>W6YLM1</accession>
<feature type="region of interest" description="Disordered" evidence="1">
    <location>
        <begin position="27"/>
        <end position="117"/>
    </location>
</feature>
<organism evidence="2 3">
    <name type="scientific">Cochliobolus carbonum (strain 26-R-13)</name>
    <name type="common">Maize leaf spot fungus</name>
    <name type="synonym">Bipolaris zeicola</name>
    <dbReference type="NCBI Taxonomy" id="930089"/>
    <lineage>
        <taxon>Eukaryota</taxon>
        <taxon>Fungi</taxon>
        <taxon>Dikarya</taxon>
        <taxon>Ascomycota</taxon>
        <taxon>Pezizomycotina</taxon>
        <taxon>Dothideomycetes</taxon>
        <taxon>Pleosporomycetidae</taxon>
        <taxon>Pleosporales</taxon>
        <taxon>Pleosporineae</taxon>
        <taxon>Pleosporaceae</taxon>
        <taxon>Bipolaris</taxon>
    </lineage>
</organism>
<name>W6YLM1_COCC2</name>
<feature type="compositionally biased region" description="Basic and acidic residues" evidence="1">
    <location>
        <begin position="55"/>
        <end position="84"/>
    </location>
</feature>
<keyword evidence="3" id="KW-1185">Reference proteome</keyword>
<protein>
    <submittedName>
        <fullName evidence="2">Uncharacterized protein</fullName>
    </submittedName>
</protein>
<gene>
    <name evidence="2" type="ORF">COCCADRAFT_949</name>
</gene>
<dbReference type="AlphaFoldDB" id="W6YLM1"/>
<evidence type="ECO:0000313" key="3">
    <source>
        <dbReference type="Proteomes" id="UP000053841"/>
    </source>
</evidence>
<proteinExistence type="predicted"/>
<dbReference type="RefSeq" id="XP_007707290.1">
    <property type="nucleotide sequence ID" value="XM_007709100.1"/>
</dbReference>
<dbReference type="Proteomes" id="UP000053841">
    <property type="component" value="Unassembled WGS sequence"/>
</dbReference>
<dbReference type="KEGG" id="bze:COCCADRAFT_949"/>
<dbReference type="EMBL" id="KI964543">
    <property type="protein sequence ID" value="EUC38413.1"/>
    <property type="molecule type" value="Genomic_DNA"/>
</dbReference>
<evidence type="ECO:0000256" key="1">
    <source>
        <dbReference type="SAM" id="MobiDB-lite"/>
    </source>
</evidence>
<reference evidence="2 3" key="1">
    <citation type="journal article" date="2013" name="PLoS Genet.">
        <title>Comparative genome structure, secondary metabolite, and effector coding capacity across Cochliobolus pathogens.</title>
        <authorList>
            <person name="Condon B.J."/>
            <person name="Leng Y."/>
            <person name="Wu D."/>
            <person name="Bushley K.E."/>
            <person name="Ohm R.A."/>
            <person name="Otillar R."/>
            <person name="Martin J."/>
            <person name="Schackwitz W."/>
            <person name="Grimwood J."/>
            <person name="MohdZainudin N."/>
            <person name="Xue C."/>
            <person name="Wang R."/>
            <person name="Manning V.A."/>
            <person name="Dhillon B."/>
            <person name="Tu Z.J."/>
            <person name="Steffenson B.J."/>
            <person name="Salamov A."/>
            <person name="Sun H."/>
            <person name="Lowry S."/>
            <person name="LaButti K."/>
            <person name="Han J."/>
            <person name="Copeland A."/>
            <person name="Lindquist E."/>
            <person name="Barry K."/>
            <person name="Schmutz J."/>
            <person name="Baker S.E."/>
            <person name="Ciuffetti L.M."/>
            <person name="Grigoriev I.V."/>
            <person name="Zhong S."/>
            <person name="Turgeon B.G."/>
        </authorList>
    </citation>
    <scope>NUCLEOTIDE SEQUENCE [LARGE SCALE GENOMIC DNA]</scope>
    <source>
        <strain evidence="2 3">26-R-13</strain>
    </source>
</reference>
<dbReference type="HOGENOM" id="CLU_2159704_0_0_1"/>
<dbReference type="GeneID" id="19153843"/>
<dbReference type="OrthoDB" id="3695472at2759"/>
<sequence>MAGLIAIGIGLGAEKLGRTISDKRLERKEKKAIAQHEAIYGTSSSAPPPPMTTRQRQEQMLRKRADAQRVLDEARNGERSEEGCRHRRSLSGERASGEEEAPPPSYSEAVREGARRS</sequence>